<keyword evidence="3" id="KW-1185">Reference proteome</keyword>
<organism evidence="2 3">
    <name type="scientific">Sphingomonas alpina</name>
    <dbReference type="NCBI Taxonomy" id="653931"/>
    <lineage>
        <taxon>Bacteria</taxon>
        <taxon>Pseudomonadati</taxon>
        <taxon>Pseudomonadota</taxon>
        <taxon>Alphaproteobacteria</taxon>
        <taxon>Sphingomonadales</taxon>
        <taxon>Sphingomonadaceae</taxon>
        <taxon>Sphingomonas</taxon>
    </lineage>
</organism>
<sequence>MNHTIMSPPDGDADRSVRPRVVSRSSESAATRGAAPFSGEEEAEAVRAQALRCAAALSCRQLRRAIEQLFARTAAAAGVSIESARLAAHYSPAQLRRMTGARRTNGLKPTPSGAAS</sequence>
<dbReference type="Proteomes" id="UP000516148">
    <property type="component" value="Chromosome"/>
</dbReference>
<evidence type="ECO:0000313" key="3">
    <source>
        <dbReference type="Proteomes" id="UP000516148"/>
    </source>
</evidence>
<protein>
    <submittedName>
        <fullName evidence="2">Uncharacterized protein</fullName>
    </submittedName>
</protein>
<dbReference type="EMBL" id="CP061038">
    <property type="protein sequence ID" value="QNQ08383.1"/>
    <property type="molecule type" value="Genomic_DNA"/>
</dbReference>
<dbReference type="AlphaFoldDB" id="A0A7H0LFD0"/>
<evidence type="ECO:0000313" key="2">
    <source>
        <dbReference type="EMBL" id="QNQ08383.1"/>
    </source>
</evidence>
<feature type="region of interest" description="Disordered" evidence="1">
    <location>
        <begin position="1"/>
        <end position="42"/>
    </location>
</feature>
<feature type="region of interest" description="Disordered" evidence="1">
    <location>
        <begin position="96"/>
        <end position="116"/>
    </location>
</feature>
<dbReference type="RefSeq" id="WP_187760711.1">
    <property type="nucleotide sequence ID" value="NZ_CP061038.1"/>
</dbReference>
<dbReference type="KEGG" id="spap:H3Z74_16730"/>
<gene>
    <name evidence="2" type="ORF">H3Z74_16730</name>
</gene>
<evidence type="ECO:0000256" key="1">
    <source>
        <dbReference type="SAM" id="MobiDB-lite"/>
    </source>
</evidence>
<proteinExistence type="predicted"/>
<accession>A0A7H0LFD0</accession>
<name>A0A7H0LFD0_9SPHN</name>
<reference evidence="2 3" key="1">
    <citation type="submission" date="2020-09" db="EMBL/GenBank/DDBJ databases">
        <title>Sphingomonas sp., a new species isolated from pork steak.</title>
        <authorList>
            <person name="Heidler von Heilborn D."/>
        </authorList>
    </citation>
    <scope>NUCLEOTIDE SEQUENCE [LARGE SCALE GENOMIC DNA]</scope>
    <source>
        <strain evidence="3">S8-3T</strain>
    </source>
</reference>